<sequence>MRNAGNNIFLYTIHYAKRQITGVFANAAGLKIFQELNTPVRENG</sequence>
<evidence type="ECO:0000313" key="1">
    <source>
        <dbReference type="EMBL" id="PHJ36686.1"/>
    </source>
</evidence>
<accession>A0A2C6MBX3</accession>
<protein>
    <submittedName>
        <fullName evidence="1">Uncharacterized protein</fullName>
    </submittedName>
</protein>
<dbReference type="EMBL" id="AWQQ01000160">
    <property type="protein sequence ID" value="PHJ36686.1"/>
    <property type="molecule type" value="Genomic_DNA"/>
</dbReference>
<keyword evidence="2" id="KW-1185">Reference proteome</keyword>
<dbReference type="Proteomes" id="UP000222564">
    <property type="component" value="Unassembled WGS sequence"/>
</dbReference>
<reference evidence="1 2" key="1">
    <citation type="submission" date="2013-09" db="EMBL/GenBank/DDBJ databases">
        <title>Biodegradation of hydrocarbons in the deep terrestrial subsurface : characterization of a microbial consortium composed of two Desulfotomaculum species originating from a deep geological formation.</title>
        <authorList>
            <person name="Aullo T."/>
            <person name="Berlendis S."/>
            <person name="Lascourreges J.-F."/>
            <person name="Dessort D."/>
            <person name="Saint-Laurent S."/>
            <person name="Schraauwers B."/>
            <person name="Mas J."/>
            <person name="Magot M."/>
            <person name="Ranchou-Peyruse A."/>
        </authorList>
    </citation>
    <scope>NUCLEOTIDE SEQUENCE [LARGE SCALE GENOMIC DNA]</scope>
    <source>
        <strain evidence="1 2">Bs107</strain>
    </source>
</reference>
<organism evidence="1 2">
    <name type="scientific">Desulforamulus profundi</name>
    <dbReference type="NCBI Taxonomy" id="1383067"/>
    <lineage>
        <taxon>Bacteria</taxon>
        <taxon>Bacillati</taxon>
        <taxon>Bacillota</taxon>
        <taxon>Clostridia</taxon>
        <taxon>Eubacteriales</taxon>
        <taxon>Peptococcaceae</taxon>
        <taxon>Desulforamulus</taxon>
    </lineage>
</organism>
<name>A0A2C6MBX3_9FIRM</name>
<comment type="caution">
    <text evidence="1">The sequence shown here is derived from an EMBL/GenBank/DDBJ whole genome shotgun (WGS) entry which is preliminary data.</text>
</comment>
<evidence type="ECO:0000313" key="2">
    <source>
        <dbReference type="Proteomes" id="UP000222564"/>
    </source>
</evidence>
<dbReference type="AlphaFoldDB" id="A0A2C6MBX3"/>
<proteinExistence type="predicted"/>
<gene>
    <name evidence="1" type="ORF">P378_20870</name>
</gene>